<evidence type="ECO:0000256" key="15">
    <source>
        <dbReference type="ARBA" id="ARBA00048679"/>
    </source>
</evidence>
<keyword evidence="6" id="KW-0808">Transferase</keyword>
<dbReference type="PANTHER" id="PTHR24349">
    <property type="entry name" value="SERINE/THREONINE-PROTEIN KINASE"/>
    <property type="match status" value="1"/>
</dbReference>
<evidence type="ECO:0000259" key="18">
    <source>
        <dbReference type="PROSITE" id="PS50011"/>
    </source>
</evidence>
<dbReference type="InterPro" id="IPR008271">
    <property type="entry name" value="Ser/Thr_kinase_AS"/>
</dbReference>
<dbReference type="CDD" id="cd05117">
    <property type="entry name" value="STKc_CAMK"/>
    <property type="match status" value="1"/>
</dbReference>
<dbReference type="InterPro" id="IPR018247">
    <property type="entry name" value="EF_Hand_1_Ca_BS"/>
</dbReference>
<keyword evidence="11" id="KW-0106">Calcium</keyword>
<keyword evidence="9 17" id="KW-0547">Nucleotide-binding</keyword>
<feature type="domain" description="Protein kinase" evidence="18">
    <location>
        <begin position="51"/>
        <end position="378"/>
    </location>
</feature>
<keyword evidence="7" id="KW-0479">Metal-binding</keyword>
<accession>A0A9R1VBN3</accession>
<dbReference type="EC" id="2.7.11.1" evidence="3"/>
<feature type="domain" description="EF-hand" evidence="19">
    <location>
        <begin position="421"/>
        <end position="456"/>
    </location>
</feature>
<sequence length="600" mass="68223">MGGCISVANTSYLRKSSLVQPITRQETKTPKFVRPARVLKDSAGGDIFKHYKFGKELGRGEFGVTYQCQNIETGEKVACKKMSKSRLIAEIDVEDVRREVTIMRHMPVHPNIVSYKDVYEDKDAIYLLMELCEGGELFDRIVTKGHYTERAAAVVIKTILEVVQVCHTHGVMHRDLKPENFLYAHKGENASLKAIDFGLSVSFEHGQRFREVVGSPYYMAPEVLKRNYGEEIDVWSAGVILYILLCGVPPFWAGSVDAQQVVLEPVARVRFSQRAISKAEGRGGSWGSEMASTKTSHDGLEYSNRMSGPGGLNVLYGKFLVTETEEGIAQAIIKGDINFERDPWPRVSEDAINIIRGMLDQNPYDRLTVEEVLENKWIQNAHKVPNIPLGEHVRARIQQFSLMNKFKRKVIRVVAENLPDEQVHGLKQMFDDMDKDKNGSLTFEELKDGLCTIGEQPLADPDVQMLMEAADLDENGVLNCEEFMIVAVHLKRISNDDHLRQAFHHFDKDNNGYIEYDELRESLFEEHQNSYNEKLVHDIIHDADLDKDGRISYPEFAAMMTTGMDWKMASRQYSRVMLNAISVKMFKGETIEEEEDIEIS</sequence>
<dbReference type="InterPro" id="IPR011992">
    <property type="entry name" value="EF-hand-dom_pair"/>
</dbReference>
<dbReference type="Gene3D" id="1.10.510.10">
    <property type="entry name" value="Transferase(Phosphotransferase) domain 1"/>
    <property type="match status" value="2"/>
</dbReference>
<dbReference type="GO" id="GO:0005509">
    <property type="term" value="F:calcium ion binding"/>
    <property type="evidence" value="ECO:0007669"/>
    <property type="project" value="InterPro"/>
</dbReference>
<keyword evidence="5" id="KW-0597">Phosphoprotein</keyword>
<evidence type="ECO:0000256" key="8">
    <source>
        <dbReference type="ARBA" id="ARBA00022737"/>
    </source>
</evidence>
<dbReference type="PROSITE" id="PS00018">
    <property type="entry name" value="EF_HAND_1"/>
    <property type="match status" value="4"/>
</dbReference>
<evidence type="ECO:0000256" key="16">
    <source>
        <dbReference type="ARBA" id="ARBA00058225"/>
    </source>
</evidence>
<dbReference type="FunFam" id="3.30.200.20:FF:000004">
    <property type="entry name" value="Calcium-dependent protein kinase 1"/>
    <property type="match status" value="1"/>
</dbReference>
<dbReference type="GO" id="GO:0035556">
    <property type="term" value="P:intracellular signal transduction"/>
    <property type="evidence" value="ECO:0000318"/>
    <property type="project" value="GO_Central"/>
</dbReference>
<evidence type="ECO:0000256" key="1">
    <source>
        <dbReference type="ARBA" id="ARBA00005354"/>
    </source>
</evidence>
<evidence type="ECO:0000313" key="21">
    <source>
        <dbReference type="Proteomes" id="UP000235145"/>
    </source>
</evidence>
<reference evidence="20 21" key="1">
    <citation type="journal article" date="2017" name="Nat. Commun.">
        <title>Genome assembly with in vitro proximity ligation data and whole-genome triplication in lettuce.</title>
        <authorList>
            <person name="Reyes-Chin-Wo S."/>
            <person name="Wang Z."/>
            <person name="Yang X."/>
            <person name="Kozik A."/>
            <person name="Arikit S."/>
            <person name="Song C."/>
            <person name="Xia L."/>
            <person name="Froenicke L."/>
            <person name="Lavelle D.O."/>
            <person name="Truco M.J."/>
            <person name="Xia R."/>
            <person name="Zhu S."/>
            <person name="Xu C."/>
            <person name="Xu H."/>
            <person name="Xu X."/>
            <person name="Cox K."/>
            <person name="Korf I."/>
            <person name="Meyers B.C."/>
            <person name="Michelmore R.W."/>
        </authorList>
    </citation>
    <scope>NUCLEOTIDE SEQUENCE [LARGE SCALE GENOMIC DNA]</scope>
    <source>
        <strain evidence="21">cv. Salinas</strain>
        <tissue evidence="20">Seedlings</tissue>
    </source>
</reference>
<dbReference type="InterPro" id="IPR017441">
    <property type="entry name" value="Protein_kinase_ATP_BS"/>
</dbReference>
<dbReference type="Pfam" id="PF00069">
    <property type="entry name" value="Pkinase"/>
    <property type="match status" value="1"/>
</dbReference>
<dbReference type="FunFam" id="1.10.510.10:FF:000571">
    <property type="entry name" value="Maternal embryonic leucine zipper kinase"/>
    <property type="match status" value="1"/>
</dbReference>
<dbReference type="SUPFAM" id="SSF56112">
    <property type="entry name" value="Protein kinase-like (PK-like)"/>
    <property type="match status" value="1"/>
</dbReference>
<evidence type="ECO:0000256" key="11">
    <source>
        <dbReference type="ARBA" id="ARBA00022837"/>
    </source>
</evidence>
<evidence type="ECO:0000259" key="19">
    <source>
        <dbReference type="PROSITE" id="PS50222"/>
    </source>
</evidence>
<dbReference type="Gramene" id="rna-gnl|WGS:NBSK|LSAT_6X57320_mrna">
    <property type="protein sequence ID" value="cds-PLY66724.1"/>
    <property type="gene ID" value="gene-LSAT_6X57320"/>
</dbReference>
<comment type="catalytic activity">
    <reaction evidence="14">
        <text>L-threonyl-[protein] + ATP = O-phospho-L-threonyl-[protein] + ADP + H(+)</text>
        <dbReference type="Rhea" id="RHEA:46608"/>
        <dbReference type="Rhea" id="RHEA-COMP:11060"/>
        <dbReference type="Rhea" id="RHEA-COMP:11605"/>
        <dbReference type="ChEBI" id="CHEBI:15378"/>
        <dbReference type="ChEBI" id="CHEBI:30013"/>
        <dbReference type="ChEBI" id="CHEBI:30616"/>
        <dbReference type="ChEBI" id="CHEBI:61977"/>
        <dbReference type="ChEBI" id="CHEBI:456216"/>
        <dbReference type="EC" id="2.7.11.1"/>
    </reaction>
</comment>
<evidence type="ECO:0000256" key="7">
    <source>
        <dbReference type="ARBA" id="ARBA00022723"/>
    </source>
</evidence>
<evidence type="ECO:0000256" key="9">
    <source>
        <dbReference type="ARBA" id="ARBA00022741"/>
    </source>
</evidence>
<evidence type="ECO:0000256" key="2">
    <source>
        <dbReference type="ARBA" id="ARBA00006234"/>
    </source>
</evidence>
<evidence type="ECO:0000256" key="17">
    <source>
        <dbReference type="PROSITE-ProRule" id="PRU10141"/>
    </source>
</evidence>
<dbReference type="GO" id="GO:0005737">
    <property type="term" value="C:cytoplasm"/>
    <property type="evidence" value="ECO:0000318"/>
    <property type="project" value="GO_Central"/>
</dbReference>
<comment type="catalytic activity">
    <reaction evidence="15">
        <text>L-seryl-[protein] + ATP = O-phospho-L-seryl-[protein] + ADP + H(+)</text>
        <dbReference type="Rhea" id="RHEA:17989"/>
        <dbReference type="Rhea" id="RHEA-COMP:9863"/>
        <dbReference type="Rhea" id="RHEA-COMP:11604"/>
        <dbReference type="ChEBI" id="CHEBI:15378"/>
        <dbReference type="ChEBI" id="CHEBI:29999"/>
        <dbReference type="ChEBI" id="CHEBI:30616"/>
        <dbReference type="ChEBI" id="CHEBI:83421"/>
        <dbReference type="ChEBI" id="CHEBI:456216"/>
        <dbReference type="EC" id="2.7.11.1"/>
    </reaction>
</comment>
<evidence type="ECO:0000313" key="20">
    <source>
        <dbReference type="EMBL" id="KAJ0201750.1"/>
    </source>
</evidence>
<dbReference type="GO" id="GO:0005634">
    <property type="term" value="C:nucleus"/>
    <property type="evidence" value="ECO:0000318"/>
    <property type="project" value="GO_Central"/>
</dbReference>
<evidence type="ECO:0000256" key="10">
    <source>
        <dbReference type="ARBA" id="ARBA00022777"/>
    </source>
</evidence>
<comment type="similarity">
    <text evidence="2">Belongs to the protein kinase superfamily. CAMK Ser/Thr protein kinase family. SNF1 subfamily.</text>
</comment>
<dbReference type="SMART" id="SM00220">
    <property type="entry name" value="S_TKc"/>
    <property type="match status" value="1"/>
</dbReference>
<keyword evidence="21" id="KW-1185">Reference proteome</keyword>
<dbReference type="InterPro" id="IPR000719">
    <property type="entry name" value="Prot_kinase_dom"/>
</dbReference>
<dbReference type="PROSITE" id="PS00108">
    <property type="entry name" value="PROTEIN_KINASE_ST"/>
    <property type="match status" value="1"/>
</dbReference>
<protein>
    <recommendedName>
        <fullName evidence="3">non-specific serine/threonine protein kinase</fullName>
        <ecNumber evidence="3">2.7.11.1</ecNumber>
    </recommendedName>
</protein>
<dbReference type="PROSITE" id="PS50222">
    <property type="entry name" value="EF_HAND_2"/>
    <property type="match status" value="3"/>
</dbReference>
<dbReference type="FunFam" id="1.10.238.10:FF:000050">
    <property type="entry name" value="Calcium-dependent protein kinase 7"/>
    <property type="match status" value="1"/>
</dbReference>
<keyword evidence="10" id="KW-0418">Kinase</keyword>
<keyword evidence="12 17" id="KW-0067">ATP-binding</keyword>
<dbReference type="PROSITE" id="PS00107">
    <property type="entry name" value="PROTEIN_KINASE_ATP"/>
    <property type="match status" value="1"/>
</dbReference>
<dbReference type="SMART" id="SM00054">
    <property type="entry name" value="EFh"/>
    <property type="match status" value="4"/>
</dbReference>
<dbReference type="InterPro" id="IPR002048">
    <property type="entry name" value="EF_hand_dom"/>
</dbReference>
<comment type="similarity">
    <text evidence="13">Belongs to the protein kinase superfamily. Ser/Thr protein kinase family. CDPK subfamily.</text>
</comment>
<comment type="similarity">
    <text evidence="1">Belongs to the protein kinase superfamily. CAMK Ser/Thr protein kinase family. CaMK subfamily.</text>
</comment>
<dbReference type="GO" id="GO:0004683">
    <property type="term" value="F:calcium/calmodulin-dependent protein kinase activity"/>
    <property type="evidence" value="ECO:0000318"/>
    <property type="project" value="GO_Central"/>
</dbReference>
<dbReference type="InterPro" id="IPR050205">
    <property type="entry name" value="CDPK_Ser/Thr_kinases"/>
</dbReference>
<dbReference type="GO" id="GO:0009931">
    <property type="term" value="F:calcium-dependent protein serine/threonine kinase activity"/>
    <property type="evidence" value="ECO:0000318"/>
    <property type="project" value="GO_Central"/>
</dbReference>
<dbReference type="InterPro" id="IPR011009">
    <property type="entry name" value="Kinase-like_dom_sf"/>
</dbReference>
<evidence type="ECO:0000256" key="13">
    <source>
        <dbReference type="ARBA" id="ARBA00024334"/>
    </source>
</evidence>
<dbReference type="GO" id="GO:0005524">
    <property type="term" value="F:ATP binding"/>
    <property type="evidence" value="ECO:0007669"/>
    <property type="project" value="UniProtKB-UniRule"/>
</dbReference>
<evidence type="ECO:0000256" key="14">
    <source>
        <dbReference type="ARBA" id="ARBA00047899"/>
    </source>
</evidence>
<feature type="binding site" evidence="17">
    <location>
        <position position="80"/>
    </location>
    <ligand>
        <name>ATP</name>
        <dbReference type="ChEBI" id="CHEBI:30616"/>
    </ligand>
</feature>
<name>A0A9R1VBN3_LACSA</name>
<dbReference type="GO" id="GO:0005516">
    <property type="term" value="F:calmodulin binding"/>
    <property type="evidence" value="ECO:0000318"/>
    <property type="project" value="GO_Central"/>
</dbReference>
<dbReference type="PROSITE" id="PS50011">
    <property type="entry name" value="PROTEIN_KINASE_DOM"/>
    <property type="match status" value="1"/>
</dbReference>
<evidence type="ECO:0000256" key="4">
    <source>
        <dbReference type="ARBA" id="ARBA00022527"/>
    </source>
</evidence>
<keyword evidence="8" id="KW-0677">Repeat</keyword>
<comment type="caution">
    <text evidence="20">The sequence shown here is derived from an EMBL/GenBank/DDBJ whole genome shotgun (WGS) entry which is preliminary data.</text>
</comment>
<evidence type="ECO:0000256" key="6">
    <source>
        <dbReference type="ARBA" id="ARBA00022679"/>
    </source>
</evidence>
<dbReference type="SUPFAM" id="SSF47473">
    <property type="entry name" value="EF-hand"/>
    <property type="match status" value="1"/>
</dbReference>
<dbReference type="Gene3D" id="1.10.238.10">
    <property type="entry name" value="EF-hand"/>
    <property type="match status" value="2"/>
</dbReference>
<feature type="domain" description="EF-hand" evidence="19">
    <location>
        <begin position="531"/>
        <end position="566"/>
    </location>
</feature>
<dbReference type="AlphaFoldDB" id="A0A9R1VBN3"/>
<feature type="domain" description="EF-hand" evidence="19">
    <location>
        <begin position="494"/>
        <end position="529"/>
    </location>
</feature>
<evidence type="ECO:0000256" key="3">
    <source>
        <dbReference type="ARBA" id="ARBA00012513"/>
    </source>
</evidence>
<comment type="function">
    <text evidence="16">CIPK serine-threonine protein kinases interact with CBL proteins. Binding of a CBL protein to the regulatory NAF domain of CIPK protein lead to the activation of the kinase in a calcium-dependent manner.</text>
</comment>
<evidence type="ECO:0000256" key="12">
    <source>
        <dbReference type="ARBA" id="ARBA00022840"/>
    </source>
</evidence>
<evidence type="ECO:0000256" key="5">
    <source>
        <dbReference type="ARBA" id="ARBA00022553"/>
    </source>
</evidence>
<keyword evidence="4" id="KW-0723">Serine/threonine-protein kinase</keyword>
<dbReference type="EMBL" id="NBSK02000006">
    <property type="protein sequence ID" value="KAJ0201750.1"/>
    <property type="molecule type" value="Genomic_DNA"/>
</dbReference>
<proteinExistence type="inferred from homology"/>
<dbReference type="GO" id="GO:0005886">
    <property type="term" value="C:plasma membrane"/>
    <property type="evidence" value="ECO:0000318"/>
    <property type="project" value="GO_Central"/>
</dbReference>
<organism evidence="20 21">
    <name type="scientific">Lactuca sativa</name>
    <name type="common">Garden lettuce</name>
    <dbReference type="NCBI Taxonomy" id="4236"/>
    <lineage>
        <taxon>Eukaryota</taxon>
        <taxon>Viridiplantae</taxon>
        <taxon>Streptophyta</taxon>
        <taxon>Embryophyta</taxon>
        <taxon>Tracheophyta</taxon>
        <taxon>Spermatophyta</taxon>
        <taxon>Magnoliopsida</taxon>
        <taxon>eudicotyledons</taxon>
        <taxon>Gunneridae</taxon>
        <taxon>Pentapetalae</taxon>
        <taxon>asterids</taxon>
        <taxon>campanulids</taxon>
        <taxon>Asterales</taxon>
        <taxon>Asteraceae</taxon>
        <taxon>Cichorioideae</taxon>
        <taxon>Cichorieae</taxon>
        <taxon>Lactucinae</taxon>
        <taxon>Lactuca</taxon>
    </lineage>
</organism>
<dbReference type="Proteomes" id="UP000235145">
    <property type="component" value="Unassembled WGS sequence"/>
</dbReference>
<dbReference type="Pfam" id="PF13499">
    <property type="entry name" value="EF-hand_7"/>
    <property type="match status" value="2"/>
</dbReference>
<gene>
    <name evidence="20" type="ORF">LSAT_V11C600320190</name>
</gene>
<dbReference type="CDD" id="cd00051">
    <property type="entry name" value="EFh"/>
    <property type="match status" value="2"/>
</dbReference>